<evidence type="ECO:0000256" key="13">
    <source>
        <dbReference type="ARBA" id="ARBA00044216"/>
    </source>
</evidence>
<evidence type="ECO:0000256" key="1">
    <source>
        <dbReference type="ARBA" id="ARBA00001917"/>
    </source>
</evidence>
<evidence type="ECO:0000259" key="17">
    <source>
        <dbReference type="PROSITE" id="PS50206"/>
    </source>
</evidence>
<dbReference type="NCBIfam" id="TIGR01373">
    <property type="entry name" value="soxB"/>
    <property type="match status" value="1"/>
</dbReference>
<dbReference type="SUPFAM" id="SSF54373">
    <property type="entry name" value="FAD-linked reductases, C-terminal domain"/>
    <property type="match status" value="1"/>
</dbReference>
<accession>A0A285EE58</accession>
<dbReference type="PANTHER" id="PTHR13847:SF287">
    <property type="entry name" value="FAD-DEPENDENT OXIDOREDUCTASE DOMAIN-CONTAINING PROTEIN 1"/>
    <property type="match status" value="1"/>
</dbReference>
<dbReference type="Gene3D" id="3.30.9.10">
    <property type="entry name" value="D-Amino Acid Oxidase, subunit A, domain 2"/>
    <property type="match status" value="1"/>
</dbReference>
<dbReference type="InterPro" id="IPR001763">
    <property type="entry name" value="Rhodanese-like_dom"/>
</dbReference>
<evidence type="ECO:0000256" key="6">
    <source>
        <dbReference type="ARBA" id="ARBA00022643"/>
    </source>
</evidence>
<dbReference type="InterPro" id="IPR006278">
    <property type="entry name" value="SoxB"/>
</dbReference>
<dbReference type="Pfam" id="PF01266">
    <property type="entry name" value="DAO"/>
    <property type="match status" value="1"/>
</dbReference>
<evidence type="ECO:0000256" key="11">
    <source>
        <dbReference type="ARBA" id="ARBA00044044"/>
    </source>
</evidence>
<keyword evidence="8" id="KW-0274">FAD</keyword>
<dbReference type="OrthoDB" id="9805852at2"/>
<dbReference type="EC" id="1.5.3.24" evidence="11"/>
<evidence type="ECO:0000313" key="19">
    <source>
        <dbReference type="Proteomes" id="UP000219514"/>
    </source>
</evidence>
<evidence type="ECO:0000256" key="5">
    <source>
        <dbReference type="ARBA" id="ARBA00022630"/>
    </source>
</evidence>
<keyword evidence="9" id="KW-0560">Oxidoreductase</keyword>
<keyword evidence="6" id="KW-0288">FMN</keyword>
<comment type="cofactor">
    <cofactor evidence="2">
        <name>FAD</name>
        <dbReference type="ChEBI" id="CHEBI:57692"/>
    </cofactor>
</comment>
<dbReference type="PROSITE" id="PS50206">
    <property type="entry name" value="RHODANESE_3"/>
    <property type="match status" value="1"/>
</dbReference>
<dbReference type="GO" id="GO:0008115">
    <property type="term" value="F:sarcosine oxidase activity"/>
    <property type="evidence" value="ECO:0007669"/>
    <property type="project" value="InterPro"/>
</dbReference>
<dbReference type="SUPFAM" id="SSF51905">
    <property type="entry name" value="FAD/NAD(P)-binding domain"/>
    <property type="match status" value="1"/>
</dbReference>
<evidence type="ECO:0000256" key="14">
    <source>
        <dbReference type="ARBA" id="ARBA00044295"/>
    </source>
</evidence>
<evidence type="ECO:0000256" key="9">
    <source>
        <dbReference type="ARBA" id="ARBA00023002"/>
    </source>
</evidence>
<protein>
    <recommendedName>
        <fullName evidence="12">Sarcosine oxidase subunit beta</fullName>
        <ecNumber evidence="11">1.5.3.24</ecNumber>
    </recommendedName>
    <alternativeName>
        <fullName evidence="13">Sarcosine oxidase (5,10-methylenetetrahydrofolate-forming) subunit beta</fullName>
    </alternativeName>
    <alternativeName>
        <fullName evidence="14">Tetrameric sarcosine oxidase subunit beta</fullName>
    </alternativeName>
</protein>
<dbReference type="InterPro" id="IPR006076">
    <property type="entry name" value="FAD-dep_OxRdtase"/>
</dbReference>
<dbReference type="AlphaFoldDB" id="A0A285EE58"/>
<comment type="cofactor">
    <cofactor evidence="1">
        <name>FMN</name>
        <dbReference type="ChEBI" id="CHEBI:58210"/>
    </cofactor>
</comment>
<evidence type="ECO:0000256" key="7">
    <source>
        <dbReference type="ARBA" id="ARBA00022741"/>
    </source>
</evidence>
<dbReference type="PANTHER" id="PTHR13847">
    <property type="entry name" value="SARCOSINE DEHYDROGENASE-RELATED"/>
    <property type="match status" value="1"/>
</dbReference>
<evidence type="ECO:0000256" key="3">
    <source>
        <dbReference type="ARBA" id="ARBA00004496"/>
    </source>
</evidence>
<keyword evidence="5" id="KW-0285">Flavoprotein</keyword>
<dbReference type="GO" id="GO:0000166">
    <property type="term" value="F:nucleotide binding"/>
    <property type="evidence" value="ECO:0007669"/>
    <property type="project" value="UniProtKB-KW"/>
</dbReference>
<dbReference type="GO" id="GO:0005737">
    <property type="term" value="C:cytoplasm"/>
    <property type="evidence" value="ECO:0007669"/>
    <property type="project" value="UniProtKB-SubCell"/>
</dbReference>
<keyword evidence="7" id="KW-0547">Nucleotide-binding</keyword>
<evidence type="ECO:0000256" key="16">
    <source>
        <dbReference type="ARBA" id="ARBA00048917"/>
    </source>
</evidence>
<keyword evidence="4" id="KW-0963">Cytoplasm</keyword>
<dbReference type="GO" id="GO:0046653">
    <property type="term" value="P:tetrahydrofolate metabolic process"/>
    <property type="evidence" value="ECO:0007669"/>
    <property type="project" value="InterPro"/>
</dbReference>
<organism evidence="18 19">
    <name type="scientific">Geodermatophilus sabuli</name>
    <dbReference type="NCBI Taxonomy" id="1564158"/>
    <lineage>
        <taxon>Bacteria</taxon>
        <taxon>Bacillati</taxon>
        <taxon>Actinomycetota</taxon>
        <taxon>Actinomycetes</taxon>
        <taxon>Geodermatophilales</taxon>
        <taxon>Geodermatophilaceae</taxon>
        <taxon>Geodermatophilus</taxon>
    </lineage>
</organism>
<sequence>MSPRPPGADLPEHPDLLWRDAEPKRAYDVVIVGGGGHGLATAHYLAKNHGITNVAVLEKGWLAGGNMARNTTIIRSNYLWDESSTIYEHALKLWEGLEEDLDYPILFSQRGVLNLAHTLQDVRDSVRRVEANKLNGVDAEWVEPDEVRKICPIVNTSADIRYPVLGATYQPRAGIAKHDYVAWGFARRADEAGIDLIQDCEVTGFATDGNRVTGVQTTRGTIAAGTVALCAAGHTSVLTDMLGIRVPVQSHPLQALVSELLEPVHPTVVMSNAVHVYVSQAHKGELVMGAGVDSYNGYGQRGAFHIIERQMAAAVELFPVFARAHLLRTWGGIVDTSPDASPIVGRTPYENLYLNCGWGTGGFKATPGIGWALAHTIAHDEPHPSVAPFSLDRFVTGALVDEHGAAAVAH</sequence>
<keyword evidence="19" id="KW-1185">Reference proteome</keyword>
<evidence type="ECO:0000256" key="2">
    <source>
        <dbReference type="ARBA" id="ARBA00001974"/>
    </source>
</evidence>
<proteinExistence type="inferred from homology"/>
<feature type="domain" description="Rhodanese" evidence="17">
    <location>
        <begin position="6"/>
        <end position="73"/>
    </location>
</feature>
<evidence type="ECO:0000256" key="15">
    <source>
        <dbReference type="ARBA" id="ARBA00047316"/>
    </source>
</evidence>
<evidence type="ECO:0000256" key="4">
    <source>
        <dbReference type="ARBA" id="ARBA00022490"/>
    </source>
</evidence>
<comment type="similarity">
    <text evidence="10">Belongs to the SoxB family.</text>
</comment>
<evidence type="ECO:0000256" key="12">
    <source>
        <dbReference type="ARBA" id="ARBA00044150"/>
    </source>
</evidence>
<dbReference type="RefSeq" id="WP_097207244.1">
    <property type="nucleotide sequence ID" value="NZ_JACHXB010000002.1"/>
</dbReference>
<evidence type="ECO:0000256" key="10">
    <source>
        <dbReference type="ARBA" id="ARBA00043973"/>
    </source>
</evidence>
<dbReference type="Gene3D" id="3.50.50.60">
    <property type="entry name" value="FAD/NAD(P)-binding domain"/>
    <property type="match status" value="1"/>
</dbReference>
<gene>
    <name evidence="18" type="ORF">SAMN06893097_106230</name>
</gene>
<name>A0A285EE58_9ACTN</name>
<comment type="catalytic activity">
    <reaction evidence="16">
        <text>sarcosine + (6S)-5,6,7,8-tetrahydrofolate + O2 = (6R)-5,10-methylene-5,6,7,8-tetrahydrofolate + glycine + H2O2</text>
        <dbReference type="Rhea" id="RHEA:70455"/>
        <dbReference type="ChEBI" id="CHEBI:15379"/>
        <dbReference type="ChEBI" id="CHEBI:15636"/>
        <dbReference type="ChEBI" id="CHEBI:16240"/>
        <dbReference type="ChEBI" id="CHEBI:57305"/>
        <dbReference type="ChEBI" id="CHEBI:57433"/>
        <dbReference type="ChEBI" id="CHEBI:57453"/>
        <dbReference type="EC" id="1.5.3.24"/>
    </reaction>
</comment>
<reference evidence="18 19" key="1">
    <citation type="submission" date="2017-09" db="EMBL/GenBank/DDBJ databases">
        <authorList>
            <person name="Ehlers B."/>
            <person name="Leendertz F.H."/>
        </authorList>
    </citation>
    <scope>NUCLEOTIDE SEQUENCE [LARGE SCALE GENOMIC DNA]</scope>
    <source>
        <strain evidence="18 19">DSM 46844</strain>
    </source>
</reference>
<dbReference type="InterPro" id="IPR036188">
    <property type="entry name" value="FAD/NAD-bd_sf"/>
</dbReference>
<dbReference type="EMBL" id="OBDO01000006">
    <property type="protein sequence ID" value="SNX97280.1"/>
    <property type="molecule type" value="Genomic_DNA"/>
</dbReference>
<comment type="catalytic activity">
    <reaction evidence="15">
        <text>sarcosine + O2 + H2O = formaldehyde + glycine + H2O2</text>
        <dbReference type="Rhea" id="RHEA:13313"/>
        <dbReference type="ChEBI" id="CHEBI:15377"/>
        <dbReference type="ChEBI" id="CHEBI:15379"/>
        <dbReference type="ChEBI" id="CHEBI:16240"/>
        <dbReference type="ChEBI" id="CHEBI:16842"/>
        <dbReference type="ChEBI" id="CHEBI:57305"/>
        <dbReference type="ChEBI" id="CHEBI:57433"/>
    </reaction>
</comment>
<evidence type="ECO:0000313" key="18">
    <source>
        <dbReference type="EMBL" id="SNX97280.1"/>
    </source>
</evidence>
<evidence type="ECO:0000256" key="8">
    <source>
        <dbReference type="ARBA" id="ARBA00022827"/>
    </source>
</evidence>
<comment type="subcellular location">
    <subcellularLocation>
        <location evidence="3">Cytoplasm</location>
    </subcellularLocation>
</comment>
<dbReference type="Proteomes" id="UP000219514">
    <property type="component" value="Unassembled WGS sequence"/>
</dbReference>